<name>A0A8X6TBK6_NEPPI</name>
<sequence>METTKDVTSEMVNFSQHYMLRIAPTHGIVGLSHKKCSKWMLRHNIPISASMFRGHQGCVSPLWDVATDDSVQTEVTVAKSTAVSTEGDTIVEHRLHQKQVSIDYGGRSY</sequence>
<proteinExistence type="predicted"/>
<evidence type="ECO:0000313" key="2">
    <source>
        <dbReference type="Proteomes" id="UP000887013"/>
    </source>
</evidence>
<dbReference type="EMBL" id="BMAW01005126">
    <property type="protein sequence ID" value="GFS92651.1"/>
    <property type="molecule type" value="Genomic_DNA"/>
</dbReference>
<organism evidence="1 2">
    <name type="scientific">Nephila pilipes</name>
    <name type="common">Giant wood spider</name>
    <name type="synonym">Nephila maculata</name>
    <dbReference type="NCBI Taxonomy" id="299642"/>
    <lineage>
        <taxon>Eukaryota</taxon>
        <taxon>Metazoa</taxon>
        <taxon>Ecdysozoa</taxon>
        <taxon>Arthropoda</taxon>
        <taxon>Chelicerata</taxon>
        <taxon>Arachnida</taxon>
        <taxon>Araneae</taxon>
        <taxon>Araneomorphae</taxon>
        <taxon>Entelegynae</taxon>
        <taxon>Araneoidea</taxon>
        <taxon>Nephilidae</taxon>
        <taxon>Nephila</taxon>
    </lineage>
</organism>
<evidence type="ECO:0000313" key="1">
    <source>
        <dbReference type="EMBL" id="GFS92651.1"/>
    </source>
</evidence>
<comment type="caution">
    <text evidence="1">The sequence shown here is derived from an EMBL/GenBank/DDBJ whole genome shotgun (WGS) entry which is preliminary data.</text>
</comment>
<accession>A0A8X6TBK6</accession>
<protein>
    <submittedName>
        <fullName evidence="1">Uncharacterized protein</fullName>
    </submittedName>
</protein>
<reference evidence="1" key="1">
    <citation type="submission" date="2020-08" db="EMBL/GenBank/DDBJ databases">
        <title>Multicomponent nature underlies the extraordinary mechanical properties of spider dragline silk.</title>
        <authorList>
            <person name="Kono N."/>
            <person name="Nakamura H."/>
            <person name="Mori M."/>
            <person name="Yoshida Y."/>
            <person name="Ohtoshi R."/>
            <person name="Malay A.D."/>
            <person name="Moran D.A.P."/>
            <person name="Tomita M."/>
            <person name="Numata K."/>
            <person name="Arakawa K."/>
        </authorList>
    </citation>
    <scope>NUCLEOTIDE SEQUENCE</scope>
</reference>
<dbReference type="AlphaFoldDB" id="A0A8X6TBK6"/>
<keyword evidence="2" id="KW-1185">Reference proteome</keyword>
<dbReference type="Proteomes" id="UP000887013">
    <property type="component" value="Unassembled WGS sequence"/>
</dbReference>
<gene>
    <name evidence="1" type="ORF">NPIL_171981</name>
</gene>